<evidence type="ECO:0000313" key="8">
    <source>
        <dbReference type="EMBL" id="KAH7375241.1"/>
    </source>
</evidence>
<dbReference type="InterPro" id="IPR003807">
    <property type="entry name" value="DUF202"/>
</dbReference>
<dbReference type="OrthoDB" id="199599at2759"/>
<feature type="transmembrane region" description="Helical" evidence="6">
    <location>
        <begin position="74"/>
        <end position="97"/>
    </location>
</feature>
<protein>
    <recommendedName>
        <fullName evidence="7">DUF202 domain-containing protein</fullName>
    </recommendedName>
</protein>
<dbReference type="AlphaFoldDB" id="A0A8K0X7U5"/>
<accession>A0A8K0X7U5</accession>
<sequence>MQQQGQAIELSELRGGTSIRSTDAPSTRSGSVASARPAPSISPPWSLKRFWANNITCVVDFDKCRDHLAVERTFLAYLRTALMSAIVGTLVAQLFVLEEGDSGFGYLAVGRPLASLCLVFSICTVVLGAFRAWRHQDAMIRGKALSGGFEIVSLGIICLVMVCVFFGLLIALDVLKRGDNAH</sequence>
<feature type="transmembrane region" description="Helical" evidence="6">
    <location>
        <begin position="109"/>
        <end position="130"/>
    </location>
</feature>
<evidence type="ECO:0000256" key="1">
    <source>
        <dbReference type="ARBA" id="ARBA00004127"/>
    </source>
</evidence>
<dbReference type="Proteomes" id="UP000813385">
    <property type="component" value="Unassembled WGS sequence"/>
</dbReference>
<dbReference type="PANTHER" id="PTHR34187">
    <property type="entry name" value="FGR18P"/>
    <property type="match status" value="1"/>
</dbReference>
<feature type="region of interest" description="Disordered" evidence="5">
    <location>
        <begin position="17"/>
        <end position="40"/>
    </location>
</feature>
<name>A0A8K0X7U5_9PEZI</name>
<evidence type="ECO:0000256" key="3">
    <source>
        <dbReference type="ARBA" id="ARBA00022989"/>
    </source>
</evidence>
<gene>
    <name evidence="8" type="ORF">B0T11DRAFT_7369</name>
</gene>
<dbReference type="PANTHER" id="PTHR34187:SF1">
    <property type="entry name" value="DUF202 DOMAIN-CONTAINING PROTEIN"/>
    <property type="match status" value="1"/>
</dbReference>
<proteinExistence type="predicted"/>
<evidence type="ECO:0000256" key="4">
    <source>
        <dbReference type="ARBA" id="ARBA00023136"/>
    </source>
</evidence>
<feature type="transmembrane region" description="Helical" evidence="6">
    <location>
        <begin position="151"/>
        <end position="172"/>
    </location>
</feature>
<comment type="subcellular location">
    <subcellularLocation>
        <location evidence="1">Endomembrane system</location>
        <topology evidence="1">Multi-pass membrane protein</topology>
    </subcellularLocation>
</comment>
<organism evidence="8 9">
    <name type="scientific">Plectosphaerella cucumerina</name>
    <dbReference type="NCBI Taxonomy" id="40658"/>
    <lineage>
        <taxon>Eukaryota</taxon>
        <taxon>Fungi</taxon>
        <taxon>Dikarya</taxon>
        <taxon>Ascomycota</taxon>
        <taxon>Pezizomycotina</taxon>
        <taxon>Sordariomycetes</taxon>
        <taxon>Hypocreomycetidae</taxon>
        <taxon>Glomerellales</taxon>
        <taxon>Plectosphaerellaceae</taxon>
        <taxon>Plectosphaerella</taxon>
    </lineage>
</organism>
<comment type="caution">
    <text evidence="8">The sequence shown here is derived from an EMBL/GenBank/DDBJ whole genome shotgun (WGS) entry which is preliminary data.</text>
</comment>
<keyword evidence="2 6" id="KW-0812">Transmembrane</keyword>
<evidence type="ECO:0000259" key="7">
    <source>
        <dbReference type="Pfam" id="PF02656"/>
    </source>
</evidence>
<dbReference type="EMBL" id="JAGPXD010000001">
    <property type="protein sequence ID" value="KAH7375241.1"/>
    <property type="molecule type" value="Genomic_DNA"/>
</dbReference>
<feature type="domain" description="DUF202" evidence="7">
    <location>
        <begin position="65"/>
        <end position="137"/>
    </location>
</feature>
<evidence type="ECO:0000256" key="6">
    <source>
        <dbReference type="SAM" id="Phobius"/>
    </source>
</evidence>
<keyword evidence="3 6" id="KW-1133">Transmembrane helix</keyword>
<feature type="compositionally biased region" description="Polar residues" evidence="5">
    <location>
        <begin position="18"/>
        <end position="30"/>
    </location>
</feature>
<evidence type="ECO:0000256" key="2">
    <source>
        <dbReference type="ARBA" id="ARBA00022692"/>
    </source>
</evidence>
<dbReference type="GO" id="GO:0012505">
    <property type="term" value="C:endomembrane system"/>
    <property type="evidence" value="ECO:0007669"/>
    <property type="project" value="UniProtKB-SubCell"/>
</dbReference>
<dbReference type="InterPro" id="IPR052053">
    <property type="entry name" value="IM_YidH-like"/>
</dbReference>
<dbReference type="Pfam" id="PF02656">
    <property type="entry name" value="DUF202"/>
    <property type="match status" value="1"/>
</dbReference>
<keyword evidence="9" id="KW-1185">Reference proteome</keyword>
<evidence type="ECO:0000256" key="5">
    <source>
        <dbReference type="SAM" id="MobiDB-lite"/>
    </source>
</evidence>
<feature type="compositionally biased region" description="Low complexity" evidence="5">
    <location>
        <begin position="31"/>
        <end position="40"/>
    </location>
</feature>
<keyword evidence="4 6" id="KW-0472">Membrane</keyword>
<reference evidence="8" key="1">
    <citation type="journal article" date="2021" name="Nat. Commun.">
        <title>Genetic determinants of endophytism in the Arabidopsis root mycobiome.</title>
        <authorList>
            <person name="Mesny F."/>
            <person name="Miyauchi S."/>
            <person name="Thiergart T."/>
            <person name="Pickel B."/>
            <person name="Atanasova L."/>
            <person name="Karlsson M."/>
            <person name="Huettel B."/>
            <person name="Barry K.W."/>
            <person name="Haridas S."/>
            <person name="Chen C."/>
            <person name="Bauer D."/>
            <person name="Andreopoulos W."/>
            <person name="Pangilinan J."/>
            <person name="LaButti K."/>
            <person name="Riley R."/>
            <person name="Lipzen A."/>
            <person name="Clum A."/>
            <person name="Drula E."/>
            <person name="Henrissat B."/>
            <person name="Kohler A."/>
            <person name="Grigoriev I.V."/>
            <person name="Martin F.M."/>
            <person name="Hacquard S."/>
        </authorList>
    </citation>
    <scope>NUCLEOTIDE SEQUENCE</scope>
    <source>
        <strain evidence="8">MPI-CAGE-AT-0016</strain>
    </source>
</reference>
<evidence type="ECO:0000313" key="9">
    <source>
        <dbReference type="Proteomes" id="UP000813385"/>
    </source>
</evidence>